<keyword evidence="4" id="KW-1185">Reference proteome</keyword>
<gene>
    <name evidence="3" type="ORF">NOF53_14870</name>
</gene>
<evidence type="ECO:0000313" key="3">
    <source>
        <dbReference type="EMBL" id="MCQ4120436.1"/>
    </source>
</evidence>
<evidence type="ECO:0000256" key="1">
    <source>
        <dbReference type="SAM" id="MobiDB-lite"/>
    </source>
</evidence>
<protein>
    <submittedName>
        <fullName evidence="3">Uncharacterized protein</fullName>
    </submittedName>
</protein>
<proteinExistence type="predicted"/>
<keyword evidence="2" id="KW-1133">Transmembrane helix</keyword>
<organism evidence="3 4">
    <name type="scientific">Rhodococcus tibetensis</name>
    <dbReference type="NCBI Taxonomy" id="2965064"/>
    <lineage>
        <taxon>Bacteria</taxon>
        <taxon>Bacillati</taxon>
        <taxon>Actinomycetota</taxon>
        <taxon>Actinomycetes</taxon>
        <taxon>Mycobacteriales</taxon>
        <taxon>Nocardiaceae</taxon>
        <taxon>Rhodococcus</taxon>
    </lineage>
</organism>
<evidence type="ECO:0000313" key="4">
    <source>
        <dbReference type="Proteomes" id="UP001524501"/>
    </source>
</evidence>
<reference evidence="3 4" key="1">
    <citation type="submission" date="2022-07" db="EMBL/GenBank/DDBJ databases">
        <title>Degradation activity of malathion, p-nitrophenol and potential low-temperature adaptation strategy of Rhodococcus sp. FXJ9.536.</title>
        <authorList>
            <person name="Huang J."/>
            <person name="Huang Y."/>
        </authorList>
    </citation>
    <scope>NUCLEOTIDE SEQUENCE [LARGE SCALE GENOMIC DNA]</scope>
    <source>
        <strain evidence="3 4">FXJ9.536</strain>
    </source>
</reference>
<dbReference type="Proteomes" id="UP001524501">
    <property type="component" value="Unassembled WGS sequence"/>
</dbReference>
<evidence type="ECO:0000256" key="2">
    <source>
        <dbReference type="SAM" id="Phobius"/>
    </source>
</evidence>
<feature type="transmembrane region" description="Helical" evidence="2">
    <location>
        <begin position="25"/>
        <end position="45"/>
    </location>
</feature>
<dbReference type="EMBL" id="JANFQF010000011">
    <property type="protein sequence ID" value="MCQ4120436.1"/>
    <property type="molecule type" value="Genomic_DNA"/>
</dbReference>
<name>A0ABT1QDU9_9NOCA</name>
<accession>A0ABT1QDU9</accession>
<feature type="region of interest" description="Disordered" evidence="1">
    <location>
        <begin position="85"/>
        <end position="111"/>
    </location>
</feature>
<sequence length="111" mass="12468">MKNVVTVAVALLVLALVLRHWKLILVTVAFGVLAYAAILAARAWWRRRAEARQKALAREELLATRAQQQHEQYLAGDDRGVYGVFTPADPDRPRQGIRRLPASPSEWRAGL</sequence>
<keyword evidence="2" id="KW-0812">Transmembrane</keyword>
<dbReference type="RefSeq" id="WP_255969782.1">
    <property type="nucleotide sequence ID" value="NZ_JANFQF010000011.1"/>
</dbReference>
<keyword evidence="2" id="KW-0472">Membrane</keyword>
<comment type="caution">
    <text evidence="3">The sequence shown here is derived from an EMBL/GenBank/DDBJ whole genome shotgun (WGS) entry which is preliminary data.</text>
</comment>